<reference evidence="5 6" key="1">
    <citation type="submission" date="2018-08" db="EMBL/GenBank/DDBJ databases">
        <title>Isolation, diversity and antifungal activity of Actinobacteria from cow dung.</title>
        <authorList>
            <person name="Ling L."/>
        </authorList>
    </citation>
    <scope>NUCLEOTIDE SEQUENCE [LARGE SCALE GENOMIC DNA]</scope>
    <source>
        <strain evidence="5 6">NEAU-LLE</strain>
    </source>
</reference>
<name>A0A371NVU2_9MICO</name>
<dbReference type="PANTHER" id="PTHR30146:SF155">
    <property type="entry name" value="ALANINE RACEMASE"/>
    <property type="match status" value="1"/>
</dbReference>
<dbReference type="InterPro" id="IPR046335">
    <property type="entry name" value="LacI/GalR-like_sensor"/>
</dbReference>
<dbReference type="InterPro" id="IPR036388">
    <property type="entry name" value="WH-like_DNA-bd_sf"/>
</dbReference>
<accession>A0A371NVU2</accession>
<dbReference type="GO" id="GO:0000976">
    <property type="term" value="F:transcription cis-regulatory region binding"/>
    <property type="evidence" value="ECO:0007669"/>
    <property type="project" value="TreeGrafter"/>
</dbReference>
<keyword evidence="2" id="KW-0238">DNA-binding</keyword>
<dbReference type="Gene3D" id="3.40.50.2300">
    <property type="match status" value="2"/>
</dbReference>
<evidence type="ECO:0000313" key="5">
    <source>
        <dbReference type="EMBL" id="REJ06832.1"/>
    </source>
</evidence>
<proteinExistence type="predicted"/>
<dbReference type="Pfam" id="PF08220">
    <property type="entry name" value="HTH_DeoR"/>
    <property type="match status" value="1"/>
</dbReference>
<dbReference type="PROSITE" id="PS51000">
    <property type="entry name" value="HTH_DEOR_2"/>
    <property type="match status" value="1"/>
</dbReference>
<dbReference type="AlphaFoldDB" id="A0A371NVU2"/>
<dbReference type="OrthoDB" id="3252280at2"/>
<dbReference type="GO" id="GO:0003700">
    <property type="term" value="F:DNA-binding transcription factor activity"/>
    <property type="evidence" value="ECO:0007669"/>
    <property type="project" value="InterPro"/>
</dbReference>
<keyword evidence="1" id="KW-0805">Transcription regulation</keyword>
<dbReference type="Gene3D" id="1.10.10.10">
    <property type="entry name" value="Winged helix-like DNA-binding domain superfamily/Winged helix DNA-binding domain"/>
    <property type="match status" value="1"/>
</dbReference>
<dbReference type="RefSeq" id="WP_116241256.1">
    <property type="nucleotide sequence ID" value="NZ_QUAB01000031.1"/>
</dbReference>
<dbReference type="PANTHER" id="PTHR30146">
    <property type="entry name" value="LACI-RELATED TRANSCRIPTIONAL REPRESSOR"/>
    <property type="match status" value="1"/>
</dbReference>
<feature type="domain" description="HTH deoR-type" evidence="4">
    <location>
        <begin position="11"/>
        <end position="66"/>
    </location>
</feature>
<evidence type="ECO:0000256" key="2">
    <source>
        <dbReference type="ARBA" id="ARBA00023125"/>
    </source>
</evidence>
<dbReference type="InterPro" id="IPR036390">
    <property type="entry name" value="WH_DNA-bd_sf"/>
</dbReference>
<sequence length="369" mass="40069">MTDDASKPVFGIARRERIMDELRVSGAVRVTDLAREFDVSELTIRRDIGELADRGLVTRVHGGATLRSRLDTTVTPRATIEAPRYRVGMVVPSLSYYWPQVVIGARAAATELGVQLVLRGASYEAADQRRQIASLIDSGGFHGLIVAPENQGPDGYALLNWLESLPIPVVLAERRAPTSLALTSLEWVTTDHVFGGALAASHLATLGHRRVGILTSRQSPTSWQLRRGWARAVEELGLESVIDLDASLDYMEGPERTGFADDLLERVRSGGVTGMLIHSDPQALLVEQHVIDQGLSVPGDLSIIAYDDEVAENASPPITALAPPKPHVGRRAVEVMLARLSEGPERPVERVQVVPVLHQRESTAPVPTP</sequence>
<keyword evidence="3" id="KW-0804">Transcription</keyword>
<evidence type="ECO:0000256" key="3">
    <source>
        <dbReference type="ARBA" id="ARBA00023163"/>
    </source>
</evidence>
<evidence type="ECO:0000313" key="6">
    <source>
        <dbReference type="Proteomes" id="UP000262172"/>
    </source>
</evidence>
<dbReference type="Proteomes" id="UP000262172">
    <property type="component" value="Unassembled WGS sequence"/>
</dbReference>
<dbReference type="InterPro" id="IPR028082">
    <property type="entry name" value="Peripla_BP_I"/>
</dbReference>
<organism evidence="5 6">
    <name type="scientific">Microbacterium bovistercoris</name>
    <dbReference type="NCBI Taxonomy" id="2293570"/>
    <lineage>
        <taxon>Bacteria</taxon>
        <taxon>Bacillati</taxon>
        <taxon>Actinomycetota</taxon>
        <taxon>Actinomycetes</taxon>
        <taxon>Micrococcales</taxon>
        <taxon>Microbacteriaceae</taxon>
        <taxon>Microbacterium</taxon>
    </lineage>
</organism>
<keyword evidence="6" id="KW-1185">Reference proteome</keyword>
<dbReference type="EMBL" id="QUAB01000031">
    <property type="protein sequence ID" value="REJ06832.1"/>
    <property type="molecule type" value="Genomic_DNA"/>
</dbReference>
<dbReference type="SUPFAM" id="SSF46785">
    <property type="entry name" value="Winged helix' DNA-binding domain"/>
    <property type="match status" value="1"/>
</dbReference>
<dbReference type="PRINTS" id="PR00037">
    <property type="entry name" value="HTHLACR"/>
</dbReference>
<gene>
    <name evidence="5" type="ORF">DY023_05055</name>
</gene>
<evidence type="ECO:0000259" key="4">
    <source>
        <dbReference type="PROSITE" id="PS51000"/>
    </source>
</evidence>
<comment type="caution">
    <text evidence="5">The sequence shown here is derived from an EMBL/GenBank/DDBJ whole genome shotgun (WGS) entry which is preliminary data.</text>
</comment>
<dbReference type="PROSITE" id="PS00894">
    <property type="entry name" value="HTH_DEOR_1"/>
    <property type="match status" value="1"/>
</dbReference>
<dbReference type="SUPFAM" id="SSF53822">
    <property type="entry name" value="Periplasmic binding protein-like I"/>
    <property type="match status" value="1"/>
</dbReference>
<dbReference type="Pfam" id="PF13377">
    <property type="entry name" value="Peripla_BP_3"/>
    <property type="match status" value="1"/>
</dbReference>
<protein>
    <submittedName>
        <fullName evidence="5">DeoR family transcriptional regulator</fullName>
    </submittedName>
</protein>
<dbReference type="InterPro" id="IPR018356">
    <property type="entry name" value="Tscrpt_reg_HTH_DeoR_CS"/>
</dbReference>
<dbReference type="SMART" id="SM00420">
    <property type="entry name" value="HTH_DEOR"/>
    <property type="match status" value="1"/>
</dbReference>
<dbReference type="InterPro" id="IPR001034">
    <property type="entry name" value="DeoR_HTH"/>
</dbReference>
<evidence type="ECO:0000256" key="1">
    <source>
        <dbReference type="ARBA" id="ARBA00023015"/>
    </source>
</evidence>